<feature type="domain" description="Gfo/Idh/MocA-like oxidoreductase N-terminal" evidence="1">
    <location>
        <begin position="17"/>
        <end position="119"/>
    </location>
</feature>
<dbReference type="STRING" id="246786.GS18_0216980"/>
<dbReference type="Gene3D" id="3.30.360.10">
    <property type="entry name" value="Dihydrodipicolinate Reductase, domain 2"/>
    <property type="match status" value="1"/>
</dbReference>
<dbReference type="SUPFAM" id="SSF51735">
    <property type="entry name" value="NAD(P)-binding Rossmann-fold domains"/>
    <property type="match status" value="1"/>
</dbReference>
<dbReference type="Pfam" id="PF01408">
    <property type="entry name" value="GFO_IDH_MocA"/>
    <property type="match status" value="1"/>
</dbReference>
<proteinExistence type="predicted"/>
<dbReference type="RefSeq" id="WP_029566615.1">
    <property type="nucleotide sequence ID" value="NZ_JNVC02000013.1"/>
</dbReference>
<comment type="caution">
    <text evidence="3">The sequence shown here is derived from an EMBL/GenBank/DDBJ whole genome shotgun (WGS) entry which is preliminary data.</text>
</comment>
<evidence type="ECO:0008006" key="5">
    <source>
        <dbReference type="Google" id="ProtNLM"/>
    </source>
</evidence>
<dbReference type="Proteomes" id="UP000028549">
    <property type="component" value="Unassembled WGS sequence"/>
</dbReference>
<reference evidence="3 4" key="1">
    <citation type="journal article" date="2005" name="Int. J. Syst. Evol. Microbiol.">
        <title>Bacillus cibi sp. nov., isolated from jeotgal, a traditional Korean fermented seafood.</title>
        <authorList>
            <person name="Yoon J.H."/>
            <person name="Lee C.H."/>
            <person name="Oh T.K."/>
        </authorList>
    </citation>
    <scope>NUCLEOTIDE SEQUENCE [LARGE SCALE GENOMIC DNA]</scope>
    <source>
        <strain evidence="3 4">DSM 16189</strain>
    </source>
</reference>
<dbReference type="InterPro" id="IPR055170">
    <property type="entry name" value="GFO_IDH_MocA-like_dom"/>
</dbReference>
<name>A0A084GP37_METID</name>
<dbReference type="InterPro" id="IPR000683">
    <property type="entry name" value="Gfo/Idh/MocA-like_OxRdtase_N"/>
</dbReference>
<dbReference type="PANTHER" id="PTHR43377">
    <property type="entry name" value="BILIVERDIN REDUCTASE A"/>
    <property type="match status" value="1"/>
</dbReference>
<dbReference type="Gene3D" id="3.40.50.720">
    <property type="entry name" value="NAD(P)-binding Rossmann-like Domain"/>
    <property type="match status" value="1"/>
</dbReference>
<gene>
    <name evidence="3" type="ORF">GS18_0216980</name>
</gene>
<evidence type="ECO:0000259" key="1">
    <source>
        <dbReference type="Pfam" id="PF01408"/>
    </source>
</evidence>
<protein>
    <recommendedName>
        <fullName evidence="5">Dehydrogenase</fullName>
    </recommendedName>
</protein>
<dbReference type="EMBL" id="JNVC02000013">
    <property type="protein sequence ID" value="KEZ49099.1"/>
    <property type="molecule type" value="Genomic_DNA"/>
</dbReference>
<accession>A0A084GP37</accession>
<dbReference type="AlphaFoldDB" id="A0A084GP37"/>
<evidence type="ECO:0000259" key="2">
    <source>
        <dbReference type="Pfam" id="PF22725"/>
    </source>
</evidence>
<dbReference type="OrthoDB" id="9815825at2"/>
<evidence type="ECO:0000313" key="3">
    <source>
        <dbReference type="EMBL" id="KEZ49099.1"/>
    </source>
</evidence>
<evidence type="ECO:0000313" key="4">
    <source>
        <dbReference type="Proteomes" id="UP000028549"/>
    </source>
</evidence>
<sequence>MIKAAMLSKWHVHAVDYARDIHNSSKVEIAMVWDEDKERGEKWANELGVPFEASLEAVLGNPEIQGVVVDTPTNMHKEVIVKAAEHGKHIFTEKVLALTAADCKEIFEAVEKAGVSLVVSMPRLSTDYYLYAEKAVKEGLLGEVKNARCRVAHNGSVPTAENPQGWLPEHFYNAEQCGGGALIDLGAHPIYLMNRLAGKPKEVSAHFDYVYGKEVEDQASVLVTYENGATAVLETSFVSFGSPFSLELYGTEGCLLIQDGKIELRNAEGVRIVENLPEELPIPMEQWADSILSDAAPFITNEDALFLTAVNEAAIKSNAEKRRVAVESGRKSLFRPDLLLF</sequence>
<dbReference type="GO" id="GO:0000166">
    <property type="term" value="F:nucleotide binding"/>
    <property type="evidence" value="ECO:0007669"/>
    <property type="project" value="InterPro"/>
</dbReference>
<dbReference type="Pfam" id="PF22725">
    <property type="entry name" value="GFO_IDH_MocA_C3"/>
    <property type="match status" value="1"/>
</dbReference>
<dbReference type="PANTHER" id="PTHR43377:SF1">
    <property type="entry name" value="BILIVERDIN REDUCTASE A"/>
    <property type="match status" value="1"/>
</dbReference>
<dbReference type="SUPFAM" id="SSF55347">
    <property type="entry name" value="Glyceraldehyde-3-phosphate dehydrogenase-like, C-terminal domain"/>
    <property type="match status" value="1"/>
</dbReference>
<keyword evidence="4" id="KW-1185">Reference proteome</keyword>
<organism evidence="3 4">
    <name type="scientific">Metabacillus indicus</name>
    <name type="common">Bacillus indicus</name>
    <dbReference type="NCBI Taxonomy" id="246786"/>
    <lineage>
        <taxon>Bacteria</taxon>
        <taxon>Bacillati</taxon>
        <taxon>Bacillota</taxon>
        <taxon>Bacilli</taxon>
        <taxon>Bacillales</taxon>
        <taxon>Bacillaceae</taxon>
        <taxon>Metabacillus</taxon>
    </lineage>
</organism>
<feature type="domain" description="GFO/IDH/MocA-like oxidoreductase" evidence="2">
    <location>
        <begin position="129"/>
        <end position="255"/>
    </location>
</feature>
<dbReference type="InterPro" id="IPR036291">
    <property type="entry name" value="NAD(P)-bd_dom_sf"/>
</dbReference>
<dbReference type="InterPro" id="IPR051450">
    <property type="entry name" value="Gfo/Idh/MocA_Oxidoreductases"/>
</dbReference>